<name>A0AAE3JPJ2_9FLAO</name>
<accession>A0AAE3JPJ2</accession>
<dbReference type="Proteomes" id="UP001200642">
    <property type="component" value="Unassembled WGS sequence"/>
</dbReference>
<evidence type="ECO:0000313" key="2">
    <source>
        <dbReference type="Proteomes" id="UP001200642"/>
    </source>
</evidence>
<evidence type="ECO:0000313" key="1">
    <source>
        <dbReference type="EMBL" id="MCG2461101.1"/>
    </source>
</evidence>
<proteinExistence type="predicted"/>
<gene>
    <name evidence="1" type="ORF">K8352_10115</name>
</gene>
<sequence>MPIPKNYTEFQHSLVAATPQGEWPDSLCAMWYDVKGDWDKAHNIGQDIHSALGSWIHGYLHIKEGDEFNARYWYNRAKRKYPVQGLEAEQKEIVEYILKLFNNPNTP</sequence>
<dbReference type="EMBL" id="JAIRBC010000013">
    <property type="protein sequence ID" value="MCG2461101.1"/>
    <property type="molecule type" value="Genomic_DNA"/>
</dbReference>
<comment type="caution">
    <text evidence="1">The sequence shown here is derived from an EMBL/GenBank/DDBJ whole genome shotgun (WGS) entry which is preliminary data.</text>
</comment>
<organism evidence="1 2">
    <name type="scientific">Cerina litoralis</name>
    <dbReference type="NCBI Taxonomy" id="2874477"/>
    <lineage>
        <taxon>Bacteria</taxon>
        <taxon>Pseudomonadati</taxon>
        <taxon>Bacteroidota</taxon>
        <taxon>Flavobacteriia</taxon>
        <taxon>Flavobacteriales</taxon>
        <taxon>Flavobacteriaceae</taxon>
        <taxon>Cerina</taxon>
    </lineage>
</organism>
<dbReference type="RefSeq" id="WP_317902249.1">
    <property type="nucleotide sequence ID" value="NZ_JAIRBC010000013.1"/>
</dbReference>
<dbReference type="AlphaFoldDB" id="A0AAE3JPJ2"/>
<reference evidence="1" key="1">
    <citation type="submission" date="2023-02" db="EMBL/GenBank/DDBJ databases">
        <title>Genome of Flavobacteriaceae gen. nov. sp. strain F89.</title>
        <authorList>
            <person name="Wang Y."/>
        </authorList>
    </citation>
    <scope>NUCLEOTIDE SEQUENCE</scope>
    <source>
        <strain evidence="1">F89</strain>
    </source>
</reference>
<protein>
    <submittedName>
        <fullName evidence="1">Uncharacterized protein</fullName>
    </submittedName>
</protein>
<keyword evidence="2" id="KW-1185">Reference proteome</keyword>